<evidence type="ECO:0000256" key="2">
    <source>
        <dbReference type="SAM" id="SignalP"/>
    </source>
</evidence>
<dbReference type="HOGENOM" id="CLU_026175_1_0_1"/>
<dbReference type="SMART" id="SM00563">
    <property type="entry name" value="PlsC"/>
    <property type="match status" value="1"/>
</dbReference>
<dbReference type="Pfam" id="PF01553">
    <property type="entry name" value="Acyltransferase"/>
    <property type="match status" value="1"/>
</dbReference>
<keyword evidence="1" id="KW-0472">Membrane</keyword>
<feature type="transmembrane region" description="Helical" evidence="1">
    <location>
        <begin position="319"/>
        <end position="345"/>
    </location>
</feature>
<gene>
    <name evidence="4" type="ORF">PNEG_00704</name>
</gene>
<evidence type="ECO:0000313" key="5">
    <source>
        <dbReference type="Proteomes" id="UP000011958"/>
    </source>
</evidence>
<organism evidence="4 5">
    <name type="scientific">Pneumocystis murina (strain B123)</name>
    <name type="common">Mouse pneumocystis pneumonia agent</name>
    <name type="synonym">Pneumocystis carinii f. sp. muris</name>
    <dbReference type="NCBI Taxonomy" id="1069680"/>
    <lineage>
        <taxon>Eukaryota</taxon>
        <taxon>Fungi</taxon>
        <taxon>Dikarya</taxon>
        <taxon>Ascomycota</taxon>
        <taxon>Taphrinomycotina</taxon>
        <taxon>Pneumocystomycetes</taxon>
        <taxon>Pneumocystaceae</taxon>
        <taxon>Pneumocystis</taxon>
    </lineage>
</organism>
<keyword evidence="1" id="KW-0812">Transmembrane</keyword>
<proteinExistence type="predicted"/>
<dbReference type="eggNOG" id="ENOG502QY9M">
    <property type="taxonomic scope" value="Eukaryota"/>
</dbReference>
<dbReference type="EMBL" id="AFWA02000002">
    <property type="protein sequence ID" value="EMR11106.1"/>
    <property type="molecule type" value="Genomic_DNA"/>
</dbReference>
<keyword evidence="1" id="KW-1133">Transmembrane helix</keyword>
<keyword evidence="5" id="KW-1185">Reference proteome</keyword>
<dbReference type="STRING" id="1069680.M7NVE0"/>
<dbReference type="InterPro" id="IPR002123">
    <property type="entry name" value="Plipid/glycerol_acylTrfase"/>
</dbReference>
<reference evidence="5" key="1">
    <citation type="journal article" date="2016" name="Nat. Commun.">
        <title>Genome analysis of three Pneumocystis species reveals adaptation mechanisms to life exclusively in mammalian hosts.</title>
        <authorList>
            <person name="Ma L."/>
            <person name="Chen Z."/>
            <person name="Huang D.W."/>
            <person name="Kutty G."/>
            <person name="Ishihara M."/>
            <person name="Wang H."/>
            <person name="Abouelleil A."/>
            <person name="Bishop L."/>
            <person name="Davey E."/>
            <person name="Deng R."/>
            <person name="Deng X."/>
            <person name="Fan L."/>
            <person name="Fantoni G."/>
            <person name="Fitzgerald M."/>
            <person name="Gogineni E."/>
            <person name="Goldberg J.M."/>
            <person name="Handley G."/>
            <person name="Hu X."/>
            <person name="Huber C."/>
            <person name="Jiao X."/>
            <person name="Jones K."/>
            <person name="Levin J.Z."/>
            <person name="Liu Y."/>
            <person name="Macdonald P."/>
            <person name="Melnikov A."/>
            <person name="Raley C."/>
            <person name="Sassi M."/>
            <person name="Sherman B.T."/>
            <person name="Song X."/>
            <person name="Sykes S."/>
            <person name="Tran B."/>
            <person name="Walsh L."/>
            <person name="Xia Y."/>
            <person name="Yang J."/>
            <person name="Young S."/>
            <person name="Zeng Q."/>
            <person name="Zheng X."/>
            <person name="Stephens R."/>
            <person name="Nusbaum C."/>
            <person name="Birren B.W."/>
            <person name="Azadi P."/>
            <person name="Lempicki R.A."/>
            <person name="Cuomo C.A."/>
            <person name="Kovacs J.A."/>
        </authorList>
    </citation>
    <scope>NUCLEOTIDE SEQUENCE [LARGE SCALE GENOMIC DNA]</scope>
    <source>
        <strain evidence="5">B123</strain>
    </source>
</reference>
<dbReference type="Proteomes" id="UP000011958">
    <property type="component" value="Unassembled WGS sequence"/>
</dbReference>
<evidence type="ECO:0000313" key="4">
    <source>
        <dbReference type="EMBL" id="EMR11106.1"/>
    </source>
</evidence>
<dbReference type="GO" id="GO:0016287">
    <property type="term" value="F:glycerone-phosphate O-acyltransferase activity"/>
    <property type="evidence" value="ECO:0007669"/>
    <property type="project" value="TreeGrafter"/>
</dbReference>
<evidence type="ECO:0000259" key="3">
    <source>
        <dbReference type="SMART" id="SM00563"/>
    </source>
</evidence>
<feature type="chain" id="PRO_5005358524" description="Phospholipid/glycerol acyltransferase domain-containing protein" evidence="2">
    <location>
        <begin position="19"/>
        <end position="480"/>
    </location>
</feature>
<keyword evidence="2" id="KW-0732">Signal</keyword>
<sequence>MGFSWLYLIFRYLSKLLLRGFYRSITVIHHEMIDFKKPIIIFCTHTNMGNIAIVAATFPRPVRFWAKSSIFKINPIVTKVLNSLGVIPVDRETKNNRVLFEITFNAMKELETLVIYPEGTSHTSPHLLDLKDGGSWVALQYKYNIFNHKENPSRMFDKLNDVTLLPVGITYFEKSKYRSNVIVTYGTPIHIGMYKDDFLIEPKNTVKKLTKVIQERLWKITINAENWDILRISEFSRTILFGDNKNINAKDYISITQSFINIYELQRLDPSHNDISDLYNILEKELKALKLSCIEAVDIINLHTISRRWFLFQIIRTTIFLMIHILLVLPIILIHIPAYIICYLVEKMQKFDESKAQNKILIGFLVFITIDIYIFFAIRKVFAFHSLSETISLSIIIITVNYYNKIVDGFYDRWKHYKKTWNLGWVIFSPYGKSYILERLHELQKAKKKLINMIQSGQGKDIDIIREAFESIYIKHFHIE</sequence>
<dbReference type="GeneID" id="19894402"/>
<dbReference type="GO" id="GO:0008654">
    <property type="term" value="P:phospholipid biosynthetic process"/>
    <property type="evidence" value="ECO:0007669"/>
    <property type="project" value="TreeGrafter"/>
</dbReference>
<dbReference type="SUPFAM" id="SSF69593">
    <property type="entry name" value="Glycerol-3-phosphate (1)-acyltransferase"/>
    <property type="match status" value="1"/>
</dbReference>
<dbReference type="GO" id="GO:0004366">
    <property type="term" value="F:glycerol-3-phosphate O-acyltransferase activity"/>
    <property type="evidence" value="ECO:0007669"/>
    <property type="project" value="TreeGrafter"/>
</dbReference>
<feature type="domain" description="Phospholipid/glycerol acyltransferase" evidence="3">
    <location>
        <begin position="39"/>
        <end position="172"/>
    </location>
</feature>
<dbReference type="OMA" id="PENPWID"/>
<name>M7NVE0_PNEMU</name>
<protein>
    <recommendedName>
        <fullName evidence="3">Phospholipid/glycerol acyltransferase domain-containing protein</fullName>
    </recommendedName>
</protein>
<dbReference type="PANTHER" id="PTHR31605">
    <property type="entry name" value="GLYCEROL-3-PHOSPHATE O-ACYLTRANSFERASE 1"/>
    <property type="match status" value="1"/>
</dbReference>
<dbReference type="RefSeq" id="XP_007872603.1">
    <property type="nucleotide sequence ID" value="XM_007874412.1"/>
</dbReference>
<dbReference type="InterPro" id="IPR052744">
    <property type="entry name" value="GPAT/DAPAT"/>
</dbReference>
<feature type="transmembrane region" description="Helical" evidence="1">
    <location>
        <begin position="382"/>
        <end position="403"/>
    </location>
</feature>
<evidence type="ECO:0000256" key="1">
    <source>
        <dbReference type="SAM" id="Phobius"/>
    </source>
</evidence>
<dbReference type="AlphaFoldDB" id="M7NVE0"/>
<feature type="transmembrane region" description="Helical" evidence="1">
    <location>
        <begin position="357"/>
        <end position="376"/>
    </location>
</feature>
<comment type="caution">
    <text evidence="4">The sequence shown here is derived from an EMBL/GenBank/DDBJ whole genome shotgun (WGS) entry which is preliminary data.</text>
</comment>
<feature type="signal peptide" evidence="2">
    <location>
        <begin position="1"/>
        <end position="18"/>
    </location>
</feature>
<dbReference type="VEuPathDB" id="FungiDB:PNEG_00704"/>
<dbReference type="OrthoDB" id="5567124at2759"/>
<accession>M7NVE0</accession>
<dbReference type="PANTHER" id="PTHR31605:SF0">
    <property type="entry name" value="GLYCEROL-3-PHOSPHATE O-ACYLTRANSFERASE 1"/>
    <property type="match status" value="1"/>
</dbReference>